<protein>
    <submittedName>
        <fullName evidence="2">Putative transmembrane protein</fullName>
    </submittedName>
</protein>
<dbReference type="Pfam" id="PF15562">
    <property type="entry name" value="Imm17"/>
    <property type="match status" value="1"/>
</dbReference>
<feature type="transmembrane region" description="Helical" evidence="1">
    <location>
        <begin position="49"/>
        <end position="67"/>
    </location>
</feature>
<proteinExistence type="predicted"/>
<evidence type="ECO:0000256" key="1">
    <source>
        <dbReference type="SAM" id="Phobius"/>
    </source>
</evidence>
<reference evidence="2 3" key="1">
    <citation type="submission" date="2019-02" db="EMBL/GenBank/DDBJ databases">
        <authorList>
            <consortium name="Pathogen Informatics"/>
        </authorList>
    </citation>
    <scope>NUCLEOTIDE SEQUENCE [LARGE SCALE GENOMIC DNA]</scope>
    <source>
        <strain evidence="2 3">3012STDY7078512</strain>
    </source>
</reference>
<evidence type="ECO:0000313" key="3">
    <source>
        <dbReference type="Proteomes" id="UP000396835"/>
    </source>
</evidence>
<sequence>MISQYIVQGIFAAAGITSLLAAILNWEWFFTTRNTQFIVQNVGRRQARWFYGALGILLIAMSVFFFLNTPPVE</sequence>
<dbReference type="AlphaFoldDB" id="A0A449I0X4"/>
<keyword evidence="1 2" id="KW-0812">Transmembrane</keyword>
<accession>A0A449I0X4</accession>
<dbReference type="EMBL" id="CAACYH010000004">
    <property type="protein sequence ID" value="VFB12997.1"/>
    <property type="molecule type" value="Genomic_DNA"/>
</dbReference>
<dbReference type="Proteomes" id="UP000396835">
    <property type="component" value="Unassembled WGS sequence"/>
</dbReference>
<name>A0A449I0X4_9BACE</name>
<keyword evidence="1" id="KW-0472">Membrane</keyword>
<feature type="transmembrane region" description="Helical" evidence="1">
    <location>
        <begin position="6"/>
        <end position="28"/>
    </location>
</feature>
<organism evidence="2 3">
    <name type="scientific">Prevotella heparinolytica</name>
    <dbReference type="NCBI Taxonomy" id="28113"/>
    <lineage>
        <taxon>Bacteria</taxon>
        <taxon>Pseudomonadati</taxon>
        <taxon>Bacteroidota</taxon>
        <taxon>Bacteroidia</taxon>
        <taxon>Bacteroidales</taxon>
        <taxon>Bacteroidaceae</taxon>
        <taxon>Bacteroides</taxon>
    </lineage>
</organism>
<dbReference type="InterPro" id="IPR029087">
    <property type="entry name" value="Imm17"/>
</dbReference>
<gene>
    <name evidence="2" type="ORF">NCTC7812_00513</name>
</gene>
<keyword evidence="1" id="KW-1133">Transmembrane helix</keyword>
<evidence type="ECO:0000313" key="2">
    <source>
        <dbReference type="EMBL" id="VFB12997.1"/>
    </source>
</evidence>